<evidence type="ECO:0000259" key="1">
    <source>
        <dbReference type="Pfam" id="PF12728"/>
    </source>
</evidence>
<organism evidence="2 3">
    <name type="scientific">Bacteroides faecalis</name>
    <dbReference type="NCBI Taxonomy" id="2447885"/>
    <lineage>
        <taxon>Bacteria</taxon>
        <taxon>Pseudomonadati</taxon>
        <taxon>Bacteroidota</taxon>
        <taxon>Bacteroidia</taxon>
        <taxon>Bacteroidales</taxon>
        <taxon>Bacteroidaceae</taxon>
        <taxon>Bacteroides</taxon>
    </lineage>
</organism>
<evidence type="ECO:0000313" key="2">
    <source>
        <dbReference type="EMBL" id="GCB33582.1"/>
    </source>
</evidence>
<dbReference type="EMBL" id="BHWB01000001">
    <property type="protein sequence ID" value="GCB33582.1"/>
    <property type="molecule type" value="Genomic_DNA"/>
</dbReference>
<dbReference type="PANTHER" id="PTHR34585:SF22">
    <property type="entry name" value="HELIX-TURN-HELIX DOMAIN-CONTAINING PROTEIN"/>
    <property type="match status" value="1"/>
</dbReference>
<accession>A0A401LPT5</accession>
<gene>
    <name evidence="2" type="ORF">KGMB02408_05270</name>
</gene>
<name>A0A401LPT5_9BACE</name>
<feature type="domain" description="Helix-turn-helix" evidence="1">
    <location>
        <begin position="47"/>
        <end position="96"/>
    </location>
</feature>
<dbReference type="PANTHER" id="PTHR34585">
    <property type="match status" value="1"/>
</dbReference>
<proteinExistence type="predicted"/>
<dbReference type="Proteomes" id="UP000288079">
    <property type="component" value="Unassembled WGS sequence"/>
</dbReference>
<keyword evidence="3" id="KW-1185">Reference proteome</keyword>
<comment type="caution">
    <text evidence="2">The sequence shown here is derived from an EMBL/GenBank/DDBJ whole genome shotgun (WGS) entry which is preliminary data.</text>
</comment>
<sequence length="102" mass="11997">MLIAMIESNIKLVVIPEEKLDLLLNGVTQIQQQLEAMTGTQSQREGYYTSFEVRKILGISQKTWQTYRDQRRIPFCQFGRKIYVKITDLNEFIESHKINSRS</sequence>
<reference evidence="2 3" key="1">
    <citation type="submission" date="2018-10" db="EMBL/GenBank/DDBJ databases">
        <title>Draft Genome Sequence of Bacteroides sp. KCTC 15687.</title>
        <authorList>
            <person name="Yu S.Y."/>
            <person name="Kim J.S."/>
            <person name="Oh B.S."/>
            <person name="Park S.H."/>
            <person name="Kang S.W."/>
            <person name="Park J.E."/>
            <person name="Choi S.H."/>
            <person name="Han K.I."/>
            <person name="Lee K.C."/>
            <person name="Eom M.K."/>
            <person name="Suh M.K."/>
            <person name="Lee D.H."/>
            <person name="Yoon H."/>
            <person name="Kim B."/>
            <person name="Yang S.J."/>
            <person name="Lee J.S."/>
            <person name="Lee J.H."/>
        </authorList>
    </citation>
    <scope>NUCLEOTIDE SEQUENCE [LARGE SCALE GENOMIC DNA]</scope>
    <source>
        <strain evidence="2 3">KCTC 15687</strain>
    </source>
</reference>
<dbReference type="AlphaFoldDB" id="A0A401LPT5"/>
<dbReference type="InterPro" id="IPR041657">
    <property type="entry name" value="HTH_17"/>
</dbReference>
<dbReference type="Pfam" id="PF12728">
    <property type="entry name" value="HTH_17"/>
    <property type="match status" value="1"/>
</dbReference>
<evidence type="ECO:0000313" key="3">
    <source>
        <dbReference type="Proteomes" id="UP000288079"/>
    </source>
</evidence>
<protein>
    <recommendedName>
        <fullName evidence="1">Helix-turn-helix domain-containing protein</fullName>
    </recommendedName>
</protein>